<comment type="caution">
    <text evidence="2">The sequence shown here is derived from an EMBL/GenBank/DDBJ whole genome shotgun (WGS) entry which is preliminary data.</text>
</comment>
<keyword evidence="1" id="KW-0472">Membrane</keyword>
<sequence length="157" mass="16932">MTGHHTIPTREIDWPKVAGNFLTGLVAASLLQAAIDLLFWYGAHWYFLGAKRLLAGQFLHPLDSFMASLFGLTAFTAAASLLPALAVMAICRRRDIKGPTAYMTGGALTGVISVLASVSNPWASYVIVYAVPLALSGVASGYIFWRVGIRPIEIEHI</sequence>
<feature type="transmembrane region" description="Helical" evidence="1">
    <location>
        <begin position="125"/>
        <end position="145"/>
    </location>
</feature>
<evidence type="ECO:0000313" key="2">
    <source>
        <dbReference type="EMBL" id="ODR88743.1"/>
    </source>
</evidence>
<organism evidence="2 3">
    <name type="scientific">Sinorhizobium alkalisoli</name>
    <dbReference type="NCBI Taxonomy" id="1752398"/>
    <lineage>
        <taxon>Bacteria</taxon>
        <taxon>Pseudomonadati</taxon>
        <taxon>Pseudomonadota</taxon>
        <taxon>Alphaproteobacteria</taxon>
        <taxon>Hyphomicrobiales</taxon>
        <taxon>Rhizobiaceae</taxon>
        <taxon>Sinorhizobium/Ensifer group</taxon>
        <taxon>Sinorhizobium</taxon>
    </lineage>
</organism>
<keyword evidence="3" id="KW-1185">Reference proteome</keyword>
<accession>A0A1E3V543</accession>
<dbReference type="Proteomes" id="UP000094342">
    <property type="component" value="Unassembled WGS sequence"/>
</dbReference>
<feature type="transmembrane region" description="Helical" evidence="1">
    <location>
        <begin position="67"/>
        <end position="89"/>
    </location>
</feature>
<keyword evidence="1" id="KW-0812">Transmembrane</keyword>
<proteinExistence type="predicted"/>
<name>A0A1E3V543_9HYPH</name>
<protein>
    <submittedName>
        <fullName evidence="2">Uncharacterized protein</fullName>
    </submittedName>
</protein>
<feature type="transmembrane region" description="Helical" evidence="1">
    <location>
        <begin position="101"/>
        <end position="119"/>
    </location>
</feature>
<evidence type="ECO:0000313" key="3">
    <source>
        <dbReference type="Proteomes" id="UP000094342"/>
    </source>
</evidence>
<dbReference type="AlphaFoldDB" id="A0A1E3V543"/>
<feature type="transmembrane region" description="Helical" evidence="1">
    <location>
        <begin position="21"/>
        <end position="47"/>
    </location>
</feature>
<reference evidence="3" key="1">
    <citation type="submission" date="2016-05" db="EMBL/GenBank/DDBJ databases">
        <authorList>
            <person name="Li Y."/>
        </authorList>
    </citation>
    <scope>NUCLEOTIDE SEQUENCE [LARGE SCALE GENOMIC DNA]</scope>
    <source>
        <strain evidence="3">YIC4027</strain>
    </source>
</reference>
<gene>
    <name evidence="2" type="ORF">A8M32_25085</name>
</gene>
<dbReference type="EMBL" id="LYBW01000064">
    <property type="protein sequence ID" value="ODR88743.1"/>
    <property type="molecule type" value="Genomic_DNA"/>
</dbReference>
<keyword evidence="1" id="KW-1133">Transmembrane helix</keyword>
<dbReference type="STRING" id="1752398.A8M32_25085"/>
<evidence type="ECO:0000256" key="1">
    <source>
        <dbReference type="SAM" id="Phobius"/>
    </source>
</evidence>